<evidence type="ECO:0000313" key="2">
    <source>
        <dbReference type="Proteomes" id="UP000024435"/>
    </source>
</evidence>
<keyword evidence="2" id="KW-1185">Reference proteome</keyword>
<organism evidence="1 2">
    <name type="scientific">Mycobacterium phage MosMoris</name>
    <dbReference type="NCBI Taxonomy" id="1471542"/>
    <lineage>
        <taxon>Viruses</taxon>
        <taxon>Duplodnaviria</taxon>
        <taxon>Heunggongvirae</taxon>
        <taxon>Uroviricota</taxon>
        <taxon>Caudoviricetes</taxon>
        <taxon>Marvinvirus</taxon>
        <taxon>Marvinvirus mosmoris</taxon>
    </lineage>
</organism>
<dbReference type="EMBL" id="KJ538721">
    <property type="protein sequence ID" value="AHY84088.1"/>
    <property type="molecule type" value="Genomic_DNA"/>
</dbReference>
<accession>A0A023ZXF4</accession>
<name>A0A023ZXF4_9CAUD</name>
<dbReference type="RefSeq" id="YP_009031524.1">
    <property type="nucleotide sequence ID" value="NC_024138.1"/>
</dbReference>
<sequence>MALEPGLHSDHEEVYWRDALGVSVGTTEPDGGEVMIGVETQPRHWAGVLADANTARDIARRINELADKVEASQGGAPE</sequence>
<dbReference type="GeneID" id="19487452"/>
<gene>
    <name evidence="1" type="primary">14</name>
    <name evidence="1" type="ORF">PBI_MOSMORIS_14</name>
</gene>
<dbReference type="KEGG" id="vg:19487452"/>
<proteinExistence type="predicted"/>
<reference evidence="1 2" key="1">
    <citation type="submission" date="2014-03" db="EMBL/GenBank/DDBJ databases">
        <authorList>
            <person name="Bragg J."/>
            <person name="Dehn A."/>
            <person name="Hefner M."/>
            <person name="McHugh D."/>
            <person name="Petersen P."/>
            <person name="Zeba F."/>
            <person name="Zegers G.P."/>
            <person name="Page S.T."/>
            <person name="Bradley K.W."/>
            <person name="Clarke D.Q."/>
            <person name="Lewis M.F."/>
            <person name="Barker L.P."/>
            <person name="Bailey C."/>
            <person name="Asai D.J."/>
            <person name="Garber M.L."/>
            <person name="Bowman C.A."/>
            <person name="Russell D.A."/>
            <person name="Pope W.H."/>
            <person name="Jacobs-Sera D."/>
            <person name="Hendrix R.W."/>
            <person name="Hatfull G.F."/>
        </authorList>
    </citation>
    <scope>NUCLEOTIDE SEQUENCE [LARGE SCALE GENOMIC DNA]</scope>
</reference>
<evidence type="ECO:0000313" key="1">
    <source>
        <dbReference type="EMBL" id="AHY84088.1"/>
    </source>
</evidence>
<protein>
    <submittedName>
        <fullName evidence="1">Uncharacterized protein</fullName>
    </submittedName>
</protein>
<dbReference type="Proteomes" id="UP000024435">
    <property type="component" value="Segment"/>
</dbReference>